<feature type="signal peptide" evidence="4">
    <location>
        <begin position="1"/>
        <end position="21"/>
    </location>
</feature>
<evidence type="ECO:0000313" key="6">
    <source>
        <dbReference type="Proteomes" id="UP000539350"/>
    </source>
</evidence>
<dbReference type="PROSITE" id="PS50005">
    <property type="entry name" value="TPR"/>
    <property type="match status" value="2"/>
</dbReference>
<dbReference type="RefSeq" id="WP_182170306.1">
    <property type="nucleotide sequence ID" value="NZ_JACFXU010000013.1"/>
</dbReference>
<evidence type="ECO:0000256" key="1">
    <source>
        <dbReference type="ARBA" id="ARBA00022737"/>
    </source>
</evidence>
<keyword evidence="6" id="KW-1185">Reference proteome</keyword>
<proteinExistence type="predicted"/>
<organism evidence="5 6">
    <name type="scientific">Sediminihaliea albiluteola</name>
    <dbReference type="NCBI Taxonomy" id="2758564"/>
    <lineage>
        <taxon>Bacteria</taxon>
        <taxon>Pseudomonadati</taxon>
        <taxon>Pseudomonadota</taxon>
        <taxon>Gammaproteobacteria</taxon>
        <taxon>Cellvibrionales</taxon>
        <taxon>Halieaceae</taxon>
        <taxon>Sediminihaliea</taxon>
    </lineage>
</organism>
<dbReference type="InterPro" id="IPR011990">
    <property type="entry name" value="TPR-like_helical_dom_sf"/>
</dbReference>
<protein>
    <submittedName>
        <fullName evidence="5">PEP-CTERM system TPR-repeat protein PrsT</fullName>
    </submittedName>
</protein>
<dbReference type="Pfam" id="PF13432">
    <property type="entry name" value="TPR_16"/>
    <property type="match status" value="3"/>
</dbReference>
<dbReference type="PANTHER" id="PTHR45586:SF1">
    <property type="entry name" value="LIPOPOLYSACCHARIDE ASSEMBLY PROTEIN B"/>
    <property type="match status" value="1"/>
</dbReference>
<feature type="chain" id="PRO_5031447271" evidence="4">
    <location>
        <begin position="22"/>
        <end position="928"/>
    </location>
</feature>
<dbReference type="NCBIfam" id="TIGR02917">
    <property type="entry name" value="PEP_TPR_lipo"/>
    <property type="match status" value="1"/>
</dbReference>
<keyword evidence="1" id="KW-0677">Repeat</keyword>
<dbReference type="InterPro" id="IPR051012">
    <property type="entry name" value="CellSynth/LPSAsmb/PSIAsmb"/>
</dbReference>
<dbReference type="Gene3D" id="1.25.40.10">
    <property type="entry name" value="Tetratricopeptide repeat domain"/>
    <property type="match status" value="5"/>
</dbReference>
<dbReference type="SMART" id="SM00028">
    <property type="entry name" value="TPR"/>
    <property type="match status" value="13"/>
</dbReference>
<evidence type="ECO:0000256" key="2">
    <source>
        <dbReference type="ARBA" id="ARBA00022803"/>
    </source>
</evidence>
<dbReference type="InterPro" id="IPR014266">
    <property type="entry name" value="PEP-CTERM_TPR_PrsT"/>
</dbReference>
<evidence type="ECO:0000256" key="4">
    <source>
        <dbReference type="SAM" id="SignalP"/>
    </source>
</evidence>
<feature type="repeat" description="TPR" evidence="3">
    <location>
        <begin position="402"/>
        <end position="435"/>
    </location>
</feature>
<accession>A0A7W2TVH4</accession>
<dbReference type="EMBL" id="JACFXU010000013">
    <property type="protein sequence ID" value="MBA6412725.1"/>
    <property type="molecule type" value="Genomic_DNA"/>
</dbReference>
<dbReference type="Pfam" id="PF14559">
    <property type="entry name" value="TPR_19"/>
    <property type="match status" value="3"/>
</dbReference>
<comment type="caution">
    <text evidence="5">The sequence shown here is derived from an EMBL/GenBank/DDBJ whole genome shotgun (WGS) entry which is preliminary data.</text>
</comment>
<keyword evidence="2 3" id="KW-0802">TPR repeat</keyword>
<name>A0A7W2TVH4_9GAMM</name>
<sequence length="928" mass="101524">MSYKRSASAALMIVFVLSLLACSSDISDAEYLERAGQNLSAGDSAAAVIQLKNAVRQNPSNMEARLLLGELHFQAGDLEAAEKELGRVIDRASDEQRDRVLPLLAQAWVSLGRLQDVQAIELEGLSDSSRGAVLAAKAMAEMQQGQLAVAQRRLATSLALAPDSTYVKYVEAMLAARNGELATARDHLLALTEQAPDYGLAWALLGDVVQSSNPADAANYYSRAIELNPELLGYRLKRVFVNIQQQAFDAARNDLKVLLNNVPQSPRVNYALGLVEFYAGNYPEALSALLIAEPIKFDIPGVLLYMGLTQAQLGDHNLAYRHIKDFYELDNSNPIGNRFMAEMWVRFGEADKAEQLVRQMLEETPGNSDLLNILANSLVSQQRMDEALDVLSEVARLEPGSASAQMRLGAGYLSAGREQEGFNLLEQAIEMAPESGSADAVLVAALLQEGENKKALEAAQAYRDRAPEQPEPWLLIGRSQFALRDKASAKQAFERADVLEPGNPSANHALATLAFAEQDYAAAKRYYEVVLAEHRDFVPSLMAHAAVSAYQGDFETMLTFLERARSAKPQYLQARLLIARYYLSNQQVENVASAFTGLEPQYMDNPAVLRTMALARLQQGELEQAKQQLQKLFKLIDQPRVADYRVLAAVSEGLGDKEGMVSALNSALELNPEDPGLQLSMARYAYTQADRESFNQHLTEALRLAPGSPQVLQLQAAAANLDGKSGEALSILQQMHADQPSVSTLMNLVQQHLLMRNESLAKDTLESWVDQHPADVAPRLLLAERFRLAGSAGDAMEQFSAVLNVDSNNVVALNNLAWMLRDEQPARALEYARAAVQQTEGKSAAVQDTLAMVLSSNGKYGEARSIFSKLLAESPEVPEFQYHSAQVELAAGDEVTARELLKKLLASDKEFSERAAAEALYAKLAAAD</sequence>
<dbReference type="Proteomes" id="UP000539350">
    <property type="component" value="Unassembled WGS sequence"/>
</dbReference>
<evidence type="ECO:0000313" key="5">
    <source>
        <dbReference type="EMBL" id="MBA6412725.1"/>
    </source>
</evidence>
<keyword evidence="4" id="KW-0732">Signal</keyword>
<evidence type="ECO:0000256" key="3">
    <source>
        <dbReference type="PROSITE-ProRule" id="PRU00339"/>
    </source>
</evidence>
<reference evidence="5 6" key="1">
    <citation type="submission" date="2020-07" db="EMBL/GenBank/DDBJ databases">
        <title>Halieaceae bacterium, F7430, whole genome shotgun sequencing project.</title>
        <authorList>
            <person name="Jiang S."/>
            <person name="Liu Z.W."/>
            <person name="Du Z.J."/>
        </authorList>
    </citation>
    <scope>NUCLEOTIDE SEQUENCE [LARGE SCALE GENOMIC DNA]</scope>
    <source>
        <strain evidence="5 6">F7430</strain>
    </source>
</reference>
<dbReference type="InterPro" id="IPR019734">
    <property type="entry name" value="TPR_rpt"/>
</dbReference>
<dbReference type="PANTHER" id="PTHR45586">
    <property type="entry name" value="TPR REPEAT-CONTAINING PROTEIN PA4667"/>
    <property type="match status" value="1"/>
</dbReference>
<feature type="repeat" description="TPR" evidence="3">
    <location>
        <begin position="470"/>
        <end position="503"/>
    </location>
</feature>
<dbReference type="PROSITE" id="PS51257">
    <property type="entry name" value="PROKAR_LIPOPROTEIN"/>
    <property type="match status" value="1"/>
</dbReference>
<gene>
    <name evidence="5" type="primary">prsT</name>
    <name evidence="5" type="ORF">H2508_06315</name>
</gene>
<dbReference type="SUPFAM" id="SSF48452">
    <property type="entry name" value="TPR-like"/>
    <property type="match status" value="4"/>
</dbReference>
<dbReference type="AlphaFoldDB" id="A0A7W2TVH4"/>